<name>A0A8T1F3S8_9STRA</name>
<organism evidence="1 2">
    <name type="scientific">Phytophthora cactorum</name>
    <dbReference type="NCBI Taxonomy" id="29920"/>
    <lineage>
        <taxon>Eukaryota</taxon>
        <taxon>Sar</taxon>
        <taxon>Stramenopiles</taxon>
        <taxon>Oomycota</taxon>
        <taxon>Peronosporomycetes</taxon>
        <taxon>Peronosporales</taxon>
        <taxon>Peronosporaceae</taxon>
        <taxon>Phytophthora</taxon>
    </lineage>
</organism>
<reference evidence="1" key="1">
    <citation type="submission" date="2018-10" db="EMBL/GenBank/DDBJ databases">
        <title>Effector identification in a new, highly contiguous assembly of the strawberry crown rot pathogen Phytophthora cactorum.</title>
        <authorList>
            <person name="Armitage A.D."/>
            <person name="Nellist C.F."/>
            <person name="Bates H."/>
            <person name="Vickerstaff R.J."/>
            <person name="Harrison R.J."/>
        </authorList>
    </citation>
    <scope>NUCLEOTIDE SEQUENCE</scope>
    <source>
        <strain evidence="1">P415</strain>
    </source>
</reference>
<sequence>MCSVTASSISTISSSSSALQYDDPAEALASMSSPDAVHTSCSMGGAFL</sequence>
<accession>A0A8T1F3S8</accession>
<protein>
    <submittedName>
        <fullName evidence="1">Uncharacterized protein</fullName>
    </submittedName>
</protein>
<evidence type="ECO:0000313" key="1">
    <source>
        <dbReference type="EMBL" id="KAG2964698.1"/>
    </source>
</evidence>
<proteinExistence type="predicted"/>
<dbReference type="Proteomes" id="UP000697107">
    <property type="component" value="Unassembled WGS sequence"/>
</dbReference>
<gene>
    <name evidence="1" type="ORF">PC118_g20165</name>
</gene>
<dbReference type="AlphaFoldDB" id="A0A8T1F3S8"/>
<dbReference type="EMBL" id="RCML01001186">
    <property type="protein sequence ID" value="KAG2964698.1"/>
    <property type="molecule type" value="Genomic_DNA"/>
</dbReference>
<comment type="caution">
    <text evidence="1">The sequence shown here is derived from an EMBL/GenBank/DDBJ whole genome shotgun (WGS) entry which is preliminary data.</text>
</comment>
<evidence type="ECO:0000313" key="2">
    <source>
        <dbReference type="Proteomes" id="UP000697107"/>
    </source>
</evidence>